<comment type="similarity">
    <text evidence="2">Belongs to the nematode receptor-like protein sre family.</text>
</comment>
<evidence type="ECO:0000256" key="5">
    <source>
        <dbReference type="ARBA" id="ARBA00023136"/>
    </source>
</evidence>
<evidence type="ECO:0000313" key="7">
    <source>
        <dbReference type="EMBL" id="CAI5451805.1"/>
    </source>
</evidence>
<dbReference type="PANTHER" id="PTHR23128">
    <property type="entry name" value="SERPENTINE RECEPTOR, CLASS E (EPSILON)-RELATED"/>
    <property type="match status" value="1"/>
</dbReference>
<accession>A0A9P1ITG2</accession>
<dbReference type="EMBL" id="CANHGI010000005">
    <property type="protein sequence ID" value="CAI5451805.1"/>
    <property type="molecule type" value="Genomic_DNA"/>
</dbReference>
<dbReference type="AlphaFoldDB" id="A0A9P1ITG2"/>
<dbReference type="GO" id="GO:0007606">
    <property type="term" value="P:sensory perception of chemical stimulus"/>
    <property type="evidence" value="ECO:0007669"/>
    <property type="project" value="InterPro"/>
</dbReference>
<keyword evidence="5 6" id="KW-0472">Membrane</keyword>
<comment type="subcellular location">
    <subcellularLocation>
        <location evidence="1">Membrane</location>
        <topology evidence="1">Multi-pass membrane protein</topology>
    </subcellularLocation>
</comment>
<dbReference type="GO" id="GO:0016020">
    <property type="term" value="C:membrane"/>
    <property type="evidence" value="ECO:0007669"/>
    <property type="project" value="UniProtKB-SubCell"/>
</dbReference>
<feature type="transmembrane region" description="Helical" evidence="6">
    <location>
        <begin position="12"/>
        <end position="35"/>
    </location>
</feature>
<keyword evidence="3 6" id="KW-0812">Transmembrane</keyword>
<evidence type="ECO:0000256" key="2">
    <source>
        <dbReference type="ARBA" id="ARBA00006803"/>
    </source>
</evidence>
<dbReference type="OrthoDB" id="5874078at2759"/>
<keyword evidence="4 6" id="KW-1133">Transmembrane helix</keyword>
<dbReference type="Pfam" id="PF03125">
    <property type="entry name" value="Sre"/>
    <property type="match status" value="1"/>
</dbReference>
<dbReference type="InterPro" id="IPR004151">
    <property type="entry name" value="7TM_GPCR_serpentine_rcpt_Sre"/>
</dbReference>
<evidence type="ECO:0000256" key="6">
    <source>
        <dbReference type="SAM" id="Phobius"/>
    </source>
</evidence>
<evidence type="ECO:0000256" key="1">
    <source>
        <dbReference type="ARBA" id="ARBA00004141"/>
    </source>
</evidence>
<keyword evidence="8" id="KW-1185">Reference proteome</keyword>
<feature type="transmembrane region" description="Helical" evidence="6">
    <location>
        <begin position="142"/>
        <end position="163"/>
    </location>
</feature>
<name>A0A9P1ITG2_9PELO</name>
<sequence length="209" mass="24938">MVQLELIENSEIILYICSLLRYECYESFIFFIPVFTVERILSTYFVNDYEKNHRAGILCIIITTVFFTTQLFVYIFAFRRPSMIITIIYVVLSFAGSILIFNILYVSNLQKLRKLRENPSCQYTLSKKYQLEENMRIMTVSFLDPAIAILLLIFPLLTCFVLYRHKNQGFLRKIKCLTKKWKIQETKRIVPTTHNETNIYFEQLQSSWK</sequence>
<feature type="transmembrane region" description="Helical" evidence="6">
    <location>
        <begin position="55"/>
        <end position="77"/>
    </location>
</feature>
<protein>
    <submittedName>
        <fullName evidence="7">Uncharacterized protein</fullName>
    </submittedName>
</protein>
<organism evidence="7 8">
    <name type="scientific">Caenorhabditis angaria</name>
    <dbReference type="NCBI Taxonomy" id="860376"/>
    <lineage>
        <taxon>Eukaryota</taxon>
        <taxon>Metazoa</taxon>
        <taxon>Ecdysozoa</taxon>
        <taxon>Nematoda</taxon>
        <taxon>Chromadorea</taxon>
        <taxon>Rhabditida</taxon>
        <taxon>Rhabditina</taxon>
        <taxon>Rhabditomorpha</taxon>
        <taxon>Rhabditoidea</taxon>
        <taxon>Rhabditidae</taxon>
        <taxon>Peloderinae</taxon>
        <taxon>Caenorhabditis</taxon>
    </lineage>
</organism>
<evidence type="ECO:0000313" key="8">
    <source>
        <dbReference type="Proteomes" id="UP001152747"/>
    </source>
</evidence>
<evidence type="ECO:0000256" key="3">
    <source>
        <dbReference type="ARBA" id="ARBA00022692"/>
    </source>
</evidence>
<comment type="caution">
    <text evidence="7">The sequence shown here is derived from an EMBL/GenBank/DDBJ whole genome shotgun (WGS) entry which is preliminary data.</text>
</comment>
<dbReference type="PANTHER" id="PTHR23128:SF145">
    <property type="entry name" value="SERPENTINE RECEPTOR, CLASS E (EPSILON)"/>
    <property type="match status" value="1"/>
</dbReference>
<reference evidence="7" key="1">
    <citation type="submission" date="2022-11" db="EMBL/GenBank/DDBJ databases">
        <authorList>
            <person name="Kikuchi T."/>
        </authorList>
    </citation>
    <scope>NUCLEOTIDE SEQUENCE</scope>
    <source>
        <strain evidence="7">PS1010</strain>
    </source>
</reference>
<feature type="transmembrane region" description="Helical" evidence="6">
    <location>
        <begin position="84"/>
        <end position="105"/>
    </location>
</feature>
<proteinExistence type="inferred from homology"/>
<dbReference type="Proteomes" id="UP001152747">
    <property type="component" value="Unassembled WGS sequence"/>
</dbReference>
<evidence type="ECO:0000256" key="4">
    <source>
        <dbReference type="ARBA" id="ARBA00022989"/>
    </source>
</evidence>
<gene>
    <name evidence="7" type="ORF">CAMP_LOCUS14442</name>
</gene>